<evidence type="ECO:0000256" key="1">
    <source>
        <dbReference type="SAM" id="MobiDB-lite"/>
    </source>
</evidence>
<name>A0AAW0IL60_MYOGA</name>
<comment type="caution">
    <text evidence="2">The sequence shown here is derived from an EMBL/GenBank/DDBJ whole genome shotgun (WGS) entry which is preliminary data.</text>
</comment>
<dbReference type="AlphaFoldDB" id="A0AAW0IL60"/>
<reference evidence="2 3" key="1">
    <citation type="journal article" date="2023" name="bioRxiv">
        <title>Conserved and derived expression patterns and positive selection on dental genes reveal complex evolutionary context of ever-growing rodent molars.</title>
        <authorList>
            <person name="Calamari Z.T."/>
            <person name="Song A."/>
            <person name="Cohen E."/>
            <person name="Akter M."/>
            <person name="Roy R.D."/>
            <person name="Hallikas O."/>
            <person name="Christensen M.M."/>
            <person name="Li P."/>
            <person name="Marangoni P."/>
            <person name="Jernvall J."/>
            <person name="Klein O.D."/>
        </authorList>
    </citation>
    <scope>NUCLEOTIDE SEQUENCE [LARGE SCALE GENOMIC DNA]</scope>
    <source>
        <strain evidence="2">V071</strain>
    </source>
</reference>
<feature type="region of interest" description="Disordered" evidence="1">
    <location>
        <begin position="1"/>
        <end position="28"/>
    </location>
</feature>
<evidence type="ECO:0000313" key="2">
    <source>
        <dbReference type="EMBL" id="KAK7815012.1"/>
    </source>
</evidence>
<accession>A0AAW0IL60</accession>
<sequence length="280" mass="30671">MLMHLPRPPPAHRPAPSAPRALGSGLGGRLDEGCPVDTLAVETRPTPSSTRVGAERERLANAMPGVRYSTLRDSLKEDKHSIPVIAFSAPQTADDWLLLCSTRFLPKCKPFGTCDARSLAPGNLDTGNHNAPVRACPLRQATEVRPHHHEQRYLLAQHLYWVEISLVASPKLCSTSWSPFLTPPISEILFYRSTPPVRCVPRSIHKGLSTYVSLCSSFAGTNRAKIGSSDLISHLTYSSFLHRALLAQLAGDSLAKVYQTNPDSDQSWGCYCSRPPLEKA</sequence>
<organism evidence="2 3">
    <name type="scientific">Myodes glareolus</name>
    <name type="common">Bank vole</name>
    <name type="synonym">Clethrionomys glareolus</name>
    <dbReference type="NCBI Taxonomy" id="447135"/>
    <lineage>
        <taxon>Eukaryota</taxon>
        <taxon>Metazoa</taxon>
        <taxon>Chordata</taxon>
        <taxon>Craniata</taxon>
        <taxon>Vertebrata</taxon>
        <taxon>Euteleostomi</taxon>
        <taxon>Mammalia</taxon>
        <taxon>Eutheria</taxon>
        <taxon>Euarchontoglires</taxon>
        <taxon>Glires</taxon>
        <taxon>Rodentia</taxon>
        <taxon>Myomorpha</taxon>
        <taxon>Muroidea</taxon>
        <taxon>Cricetidae</taxon>
        <taxon>Arvicolinae</taxon>
        <taxon>Myodes</taxon>
    </lineage>
</organism>
<feature type="compositionally biased region" description="Pro residues" evidence="1">
    <location>
        <begin position="1"/>
        <end position="17"/>
    </location>
</feature>
<dbReference type="Proteomes" id="UP001488838">
    <property type="component" value="Unassembled WGS sequence"/>
</dbReference>
<evidence type="ECO:0000313" key="3">
    <source>
        <dbReference type="Proteomes" id="UP001488838"/>
    </source>
</evidence>
<dbReference type="EMBL" id="JBBHLL010000117">
    <property type="protein sequence ID" value="KAK7815012.1"/>
    <property type="molecule type" value="Genomic_DNA"/>
</dbReference>
<proteinExistence type="predicted"/>
<keyword evidence="3" id="KW-1185">Reference proteome</keyword>
<gene>
    <name evidence="2" type="ORF">U0070_024355</name>
</gene>
<feature type="non-terminal residue" evidence="2">
    <location>
        <position position="280"/>
    </location>
</feature>
<protein>
    <submittedName>
        <fullName evidence="2">Uncharacterized protein</fullName>
    </submittedName>
</protein>